<keyword evidence="1" id="KW-1133">Transmembrane helix</keyword>
<feature type="transmembrane region" description="Helical" evidence="1">
    <location>
        <begin position="53"/>
        <end position="75"/>
    </location>
</feature>
<dbReference type="EMBL" id="JADNYJ010000094">
    <property type="protein sequence ID" value="KAF8886673.1"/>
    <property type="molecule type" value="Genomic_DNA"/>
</dbReference>
<evidence type="ECO:0000256" key="1">
    <source>
        <dbReference type="SAM" id="Phobius"/>
    </source>
</evidence>
<reference evidence="2" key="1">
    <citation type="submission" date="2020-11" db="EMBL/GenBank/DDBJ databases">
        <authorList>
            <consortium name="DOE Joint Genome Institute"/>
            <person name="Ahrendt S."/>
            <person name="Riley R."/>
            <person name="Andreopoulos W."/>
            <person name="LaButti K."/>
            <person name="Pangilinan J."/>
            <person name="Ruiz-duenas F.J."/>
            <person name="Barrasa J.M."/>
            <person name="Sanchez-Garcia M."/>
            <person name="Camarero S."/>
            <person name="Miyauchi S."/>
            <person name="Serrano A."/>
            <person name="Linde D."/>
            <person name="Babiker R."/>
            <person name="Drula E."/>
            <person name="Ayuso-Fernandez I."/>
            <person name="Pacheco R."/>
            <person name="Padilla G."/>
            <person name="Ferreira P."/>
            <person name="Barriuso J."/>
            <person name="Kellner H."/>
            <person name="Castanera R."/>
            <person name="Alfaro M."/>
            <person name="Ramirez L."/>
            <person name="Pisabarro A.G."/>
            <person name="Kuo A."/>
            <person name="Tritt A."/>
            <person name="Lipzen A."/>
            <person name="He G."/>
            <person name="Yan M."/>
            <person name="Ng V."/>
            <person name="Cullen D."/>
            <person name="Martin F."/>
            <person name="Rosso M.-N."/>
            <person name="Henrissat B."/>
            <person name="Hibbett D."/>
            <person name="Martinez A.T."/>
            <person name="Grigoriev I.V."/>
        </authorList>
    </citation>
    <scope>NUCLEOTIDE SEQUENCE</scope>
    <source>
        <strain evidence="2">AH 44721</strain>
    </source>
</reference>
<comment type="caution">
    <text evidence="2">The sequence shown here is derived from an EMBL/GenBank/DDBJ whole genome shotgun (WGS) entry which is preliminary data.</text>
</comment>
<evidence type="ECO:0000313" key="2">
    <source>
        <dbReference type="EMBL" id="KAF8886673.1"/>
    </source>
</evidence>
<feature type="transmembrane region" description="Helical" evidence="1">
    <location>
        <begin position="22"/>
        <end position="41"/>
    </location>
</feature>
<dbReference type="Proteomes" id="UP000724874">
    <property type="component" value="Unassembled WGS sequence"/>
</dbReference>
<feature type="transmembrane region" description="Helical" evidence="1">
    <location>
        <begin position="219"/>
        <end position="240"/>
    </location>
</feature>
<feature type="transmembrane region" description="Helical" evidence="1">
    <location>
        <begin position="260"/>
        <end position="278"/>
    </location>
</feature>
<feature type="transmembrane region" description="Helical" evidence="1">
    <location>
        <begin position="107"/>
        <end position="125"/>
    </location>
</feature>
<feature type="transmembrane region" description="Helical" evidence="1">
    <location>
        <begin position="137"/>
        <end position="157"/>
    </location>
</feature>
<keyword evidence="3" id="KW-1185">Reference proteome</keyword>
<accession>A0A9P5TJ19</accession>
<keyword evidence="1" id="KW-0472">Membrane</keyword>
<keyword evidence="1" id="KW-0812">Transmembrane</keyword>
<organism evidence="2 3">
    <name type="scientific">Gymnopilus junonius</name>
    <name type="common">Spectacular rustgill mushroom</name>
    <name type="synonym">Gymnopilus spectabilis subsp. junonius</name>
    <dbReference type="NCBI Taxonomy" id="109634"/>
    <lineage>
        <taxon>Eukaryota</taxon>
        <taxon>Fungi</taxon>
        <taxon>Dikarya</taxon>
        <taxon>Basidiomycota</taxon>
        <taxon>Agaricomycotina</taxon>
        <taxon>Agaricomycetes</taxon>
        <taxon>Agaricomycetidae</taxon>
        <taxon>Agaricales</taxon>
        <taxon>Agaricineae</taxon>
        <taxon>Hymenogastraceae</taxon>
        <taxon>Gymnopilus</taxon>
    </lineage>
</organism>
<feature type="transmembrane region" description="Helical" evidence="1">
    <location>
        <begin position="177"/>
        <end position="198"/>
    </location>
</feature>
<dbReference type="OrthoDB" id="2873242at2759"/>
<gene>
    <name evidence="2" type="ORF">CPB84DRAFT_1850022</name>
</gene>
<proteinExistence type="predicted"/>
<protein>
    <submittedName>
        <fullName evidence="2">Uncharacterized protein</fullName>
    </submittedName>
</protein>
<sequence>MSILLPPSSGQELVIITGFNTLLLQFMLFSTYSVVYFGTMYMYSTRSSAKCRIVIAAISLSYLISTIQTSVRWYLVKRSFIDSGGTQNTVIVTFVAGPGWPNLVKDISYFIVGGVADGLLIWRCFQIWNGSFRAISLPLLFAVGAIGVYASIVVITFTTKLYTLASVTQDSQLLDILTGVLLFLDLASTLATTILISYRINSFAKRNPFRNSRSRFKRIVEILVQSAAAYSLVIIAYAIASIIPTDTLESVNAARSYTSIFYFFTAGIAPTIMVARVLTMADGRQEILEISHSSLQFDHTPV</sequence>
<dbReference type="AlphaFoldDB" id="A0A9P5TJ19"/>
<name>A0A9P5TJ19_GYMJU</name>
<evidence type="ECO:0000313" key="3">
    <source>
        <dbReference type="Proteomes" id="UP000724874"/>
    </source>
</evidence>